<reference evidence="1 2" key="2">
    <citation type="submission" date="2018-11" db="EMBL/GenBank/DDBJ databases">
        <authorList>
            <consortium name="Pathogen Informatics"/>
        </authorList>
    </citation>
    <scope>NUCLEOTIDE SEQUENCE [LARGE SCALE GENOMIC DNA]</scope>
</reference>
<keyword evidence="2" id="KW-1185">Reference proteome</keyword>
<evidence type="ECO:0000313" key="3">
    <source>
        <dbReference type="WBParaSite" id="SBAD_0000959601-mRNA-1"/>
    </source>
</evidence>
<gene>
    <name evidence="1" type="ORF">SBAD_LOCUS9265</name>
</gene>
<sequence length="89" mass="10090">MFMLKKAQSYQPIITLLLARCAVRSGVPYEDPVAEATGESNGKQCLRWTRERNLQATLHDGLNRSQMTTDVETEWQLFKSGMLESAGER</sequence>
<name>A0A183J067_9BILA</name>
<reference evidence="3" key="1">
    <citation type="submission" date="2016-06" db="UniProtKB">
        <authorList>
            <consortium name="WormBaseParasite"/>
        </authorList>
    </citation>
    <scope>IDENTIFICATION</scope>
</reference>
<dbReference type="Proteomes" id="UP000270296">
    <property type="component" value="Unassembled WGS sequence"/>
</dbReference>
<evidence type="ECO:0000313" key="2">
    <source>
        <dbReference type="Proteomes" id="UP000270296"/>
    </source>
</evidence>
<protein>
    <submittedName>
        <fullName evidence="3">Aldo_ket_red domain-containing protein</fullName>
    </submittedName>
</protein>
<proteinExistence type="predicted"/>
<dbReference type="AlphaFoldDB" id="A0A183J067"/>
<organism evidence="3">
    <name type="scientific">Soboliphyme baturini</name>
    <dbReference type="NCBI Taxonomy" id="241478"/>
    <lineage>
        <taxon>Eukaryota</taxon>
        <taxon>Metazoa</taxon>
        <taxon>Ecdysozoa</taxon>
        <taxon>Nematoda</taxon>
        <taxon>Enoplea</taxon>
        <taxon>Dorylaimia</taxon>
        <taxon>Dioctophymatida</taxon>
        <taxon>Dioctophymatoidea</taxon>
        <taxon>Soboliphymatidae</taxon>
        <taxon>Soboliphyme</taxon>
    </lineage>
</organism>
<evidence type="ECO:0000313" key="1">
    <source>
        <dbReference type="EMBL" id="VDP22204.1"/>
    </source>
</evidence>
<accession>A0A183J067</accession>
<dbReference type="WBParaSite" id="SBAD_0000959601-mRNA-1">
    <property type="protein sequence ID" value="SBAD_0000959601-mRNA-1"/>
    <property type="gene ID" value="SBAD_0000959601"/>
</dbReference>
<dbReference type="EMBL" id="UZAM01012513">
    <property type="protein sequence ID" value="VDP22204.1"/>
    <property type="molecule type" value="Genomic_DNA"/>
</dbReference>